<organism evidence="2 3">
    <name type="scientific">Gossypium stocksii</name>
    <dbReference type="NCBI Taxonomy" id="47602"/>
    <lineage>
        <taxon>Eukaryota</taxon>
        <taxon>Viridiplantae</taxon>
        <taxon>Streptophyta</taxon>
        <taxon>Embryophyta</taxon>
        <taxon>Tracheophyta</taxon>
        <taxon>Spermatophyta</taxon>
        <taxon>Magnoliopsida</taxon>
        <taxon>eudicotyledons</taxon>
        <taxon>Gunneridae</taxon>
        <taxon>Pentapetalae</taxon>
        <taxon>rosids</taxon>
        <taxon>malvids</taxon>
        <taxon>Malvales</taxon>
        <taxon>Malvaceae</taxon>
        <taxon>Malvoideae</taxon>
        <taxon>Gossypium</taxon>
    </lineage>
</organism>
<accession>A0A9D3ZFV5</accession>
<dbReference type="Proteomes" id="UP000828251">
    <property type="component" value="Unassembled WGS sequence"/>
</dbReference>
<evidence type="ECO:0000313" key="2">
    <source>
        <dbReference type="EMBL" id="KAH1032389.1"/>
    </source>
</evidence>
<dbReference type="InterPro" id="IPR044824">
    <property type="entry name" value="MAIN-like"/>
</dbReference>
<dbReference type="GO" id="GO:0010073">
    <property type="term" value="P:meristem maintenance"/>
    <property type="evidence" value="ECO:0007669"/>
    <property type="project" value="InterPro"/>
</dbReference>
<dbReference type="PANTHER" id="PTHR46033">
    <property type="entry name" value="PROTEIN MAIN-LIKE 2"/>
    <property type="match status" value="1"/>
</dbReference>
<dbReference type="OrthoDB" id="10433850at2759"/>
<keyword evidence="3" id="KW-1185">Reference proteome</keyword>
<dbReference type="PANTHER" id="PTHR46033:SF8">
    <property type="entry name" value="PROTEIN MAINTENANCE OF MERISTEMS-LIKE"/>
    <property type="match status" value="1"/>
</dbReference>
<evidence type="ECO:0000313" key="3">
    <source>
        <dbReference type="Proteomes" id="UP000828251"/>
    </source>
</evidence>
<proteinExistence type="predicted"/>
<dbReference type="EMBL" id="JAIQCV010000013">
    <property type="protein sequence ID" value="KAH1032389.1"/>
    <property type="molecule type" value="Genomic_DNA"/>
</dbReference>
<name>A0A9D3ZFV5_9ROSI</name>
<evidence type="ECO:0000259" key="1">
    <source>
        <dbReference type="Pfam" id="PF10536"/>
    </source>
</evidence>
<feature type="domain" description="Aminotransferase-like plant mobile" evidence="1">
    <location>
        <begin position="36"/>
        <end position="111"/>
    </location>
</feature>
<protein>
    <recommendedName>
        <fullName evidence="1">Aminotransferase-like plant mobile domain-containing protein</fullName>
    </recommendedName>
</protein>
<gene>
    <name evidence="2" type="ORF">J1N35_044563</name>
</gene>
<dbReference type="Pfam" id="PF10536">
    <property type="entry name" value="PMD"/>
    <property type="match status" value="1"/>
</dbReference>
<dbReference type="InterPro" id="IPR019557">
    <property type="entry name" value="AminoTfrase-like_pln_mobile"/>
</dbReference>
<sequence>MADDCVLDGFIHNMGKPAILEICGHWQATGFSHVSRMSGGCKLDLALINTLVERWRLGTHTFPPCGKCTITLEDVAVQLGPPVDGPVIMGSMIIPGKVDLCTVQLGKVPDKFEGGDVSCHFIECGVDWWLRAPAAAVGLVATIVSMSQGDRLIHVPVSDEKSTRAIPAQ</sequence>
<dbReference type="AlphaFoldDB" id="A0A9D3ZFV5"/>
<comment type="caution">
    <text evidence="2">The sequence shown here is derived from an EMBL/GenBank/DDBJ whole genome shotgun (WGS) entry which is preliminary data.</text>
</comment>
<reference evidence="2 3" key="1">
    <citation type="journal article" date="2021" name="Plant Biotechnol. J.">
        <title>Multi-omics assisted identification of the key and species-specific regulatory components of drought-tolerant mechanisms in Gossypium stocksii.</title>
        <authorList>
            <person name="Yu D."/>
            <person name="Ke L."/>
            <person name="Zhang D."/>
            <person name="Wu Y."/>
            <person name="Sun Y."/>
            <person name="Mei J."/>
            <person name="Sun J."/>
            <person name="Sun Y."/>
        </authorList>
    </citation>
    <scope>NUCLEOTIDE SEQUENCE [LARGE SCALE GENOMIC DNA]</scope>
    <source>
        <strain evidence="3">cv. E1</strain>
        <tissue evidence="2">Leaf</tissue>
    </source>
</reference>